<accession>A0A9P0TNV3</accession>
<dbReference type="InterPro" id="IPR052577">
    <property type="entry name" value="VWA7"/>
</dbReference>
<feature type="signal peptide" evidence="5">
    <location>
        <begin position="1"/>
        <end position="21"/>
    </location>
</feature>
<dbReference type="Pfam" id="PF23560">
    <property type="entry name" value="GBD_Hemicentin"/>
    <property type="match status" value="1"/>
</dbReference>
<keyword evidence="3 5" id="KW-0732">Signal</keyword>
<dbReference type="GO" id="GO:0032991">
    <property type="term" value="C:protein-containing complex"/>
    <property type="evidence" value="ECO:0007669"/>
    <property type="project" value="UniProtKB-ARBA"/>
</dbReference>
<feature type="domain" description="Hemicentin-1-like von Willebrand factor A" evidence="7">
    <location>
        <begin position="27"/>
        <end position="188"/>
    </location>
</feature>
<evidence type="ECO:0000256" key="1">
    <source>
        <dbReference type="ARBA" id="ARBA00004613"/>
    </source>
</evidence>
<feature type="domain" description="Hemicentin/VWA7 galactose-binding" evidence="6">
    <location>
        <begin position="220"/>
        <end position="297"/>
    </location>
</feature>
<evidence type="ECO:0000256" key="2">
    <source>
        <dbReference type="ARBA" id="ARBA00022525"/>
    </source>
</evidence>
<dbReference type="PANTHER" id="PTHR14905:SF7">
    <property type="entry name" value="VON WILLEBRAND FACTOR A DOMAIN-CONTAINING PROTEIN 7"/>
    <property type="match status" value="1"/>
</dbReference>
<evidence type="ECO:0008006" key="10">
    <source>
        <dbReference type="Google" id="ProtNLM"/>
    </source>
</evidence>
<evidence type="ECO:0000313" key="8">
    <source>
        <dbReference type="EMBL" id="CAH4034926.1"/>
    </source>
</evidence>
<organism evidence="8 9">
    <name type="scientific">Pieris brassicae</name>
    <name type="common">White butterfly</name>
    <name type="synonym">Large white butterfly</name>
    <dbReference type="NCBI Taxonomy" id="7116"/>
    <lineage>
        <taxon>Eukaryota</taxon>
        <taxon>Metazoa</taxon>
        <taxon>Ecdysozoa</taxon>
        <taxon>Arthropoda</taxon>
        <taxon>Hexapoda</taxon>
        <taxon>Insecta</taxon>
        <taxon>Pterygota</taxon>
        <taxon>Neoptera</taxon>
        <taxon>Endopterygota</taxon>
        <taxon>Lepidoptera</taxon>
        <taxon>Glossata</taxon>
        <taxon>Ditrysia</taxon>
        <taxon>Papilionoidea</taxon>
        <taxon>Pieridae</taxon>
        <taxon>Pierinae</taxon>
        <taxon>Pieris</taxon>
    </lineage>
</organism>
<proteinExistence type="predicted"/>
<dbReference type="Gene3D" id="3.40.50.410">
    <property type="entry name" value="von Willebrand factor, type A domain"/>
    <property type="match status" value="1"/>
</dbReference>
<name>A0A9P0TNV3_PIEBR</name>
<dbReference type="Proteomes" id="UP001152562">
    <property type="component" value="Unassembled WGS sequence"/>
</dbReference>
<sequence>MVFKNYIAKFTLVFLFHNVLSEDLKRSLTFVIDDTISMSDDIDQVKSKTIEVFDAVLNSKASEIEDFVLVTFNDPDVELRTKTKEEQVFSAKLNDISVHGGGDCPEMSMTGINLGIEESRPYSLFYVFTDATAKDILLYDEVQRKALNKFIQVTFLLTGDCNDRNSPNYNVYKKLANVTGGQVFNIAKDQVHKIMNFIIDTIKDKTVKLYNWNFPAHVDENITKQIPFSVDTKVQSLTLSLVGNNSHIVVKDSKGNEVKTELIMESEETHIIKISPAVAGDFTAVIESTGESNLDIKAITHVSFQYGFLVIPPTTVEDCKKAVSRPVAGKKIHLTVELSNKGNDVELQSAEILDLKGNLLEKKQLRIIKKGDNFYVTDEFISPSDMYRISVNGIDTTTKENIRRDATTAVEPWNKEIGVYDSEIFDSRYVVWRRNRDYAKTKQSKGGGVLLAVSRNLSVRERVEWRSSPEDIWITITQFGKVQSKRALQ</sequence>
<evidence type="ECO:0000256" key="5">
    <source>
        <dbReference type="SAM" id="SignalP"/>
    </source>
</evidence>
<evidence type="ECO:0000313" key="9">
    <source>
        <dbReference type="Proteomes" id="UP001152562"/>
    </source>
</evidence>
<dbReference type="PANTHER" id="PTHR14905">
    <property type="entry name" value="NG37"/>
    <property type="match status" value="1"/>
</dbReference>
<keyword evidence="9" id="KW-1185">Reference proteome</keyword>
<evidence type="ECO:0000256" key="4">
    <source>
        <dbReference type="ARBA" id="ARBA00023180"/>
    </source>
</evidence>
<dbReference type="AlphaFoldDB" id="A0A9P0TNV3"/>
<feature type="chain" id="PRO_5040323529" description="VWFA domain-containing protein" evidence="5">
    <location>
        <begin position="22"/>
        <end position="489"/>
    </location>
</feature>
<dbReference type="InterPro" id="IPR056861">
    <property type="entry name" value="HMCN1-like_VWA"/>
</dbReference>
<dbReference type="InterPro" id="IPR056475">
    <property type="entry name" value="GBD_Hemicentin/VWA7"/>
</dbReference>
<dbReference type="Pfam" id="PF25106">
    <property type="entry name" value="VWA_4"/>
    <property type="match status" value="1"/>
</dbReference>
<evidence type="ECO:0000256" key="3">
    <source>
        <dbReference type="ARBA" id="ARBA00022729"/>
    </source>
</evidence>
<keyword evidence="4" id="KW-0325">Glycoprotein</keyword>
<keyword evidence="2" id="KW-0964">Secreted</keyword>
<dbReference type="InterPro" id="IPR036465">
    <property type="entry name" value="vWFA_dom_sf"/>
</dbReference>
<evidence type="ECO:0000259" key="6">
    <source>
        <dbReference type="Pfam" id="PF23560"/>
    </source>
</evidence>
<comment type="caution">
    <text evidence="8">The sequence shown here is derived from an EMBL/GenBank/DDBJ whole genome shotgun (WGS) entry which is preliminary data.</text>
</comment>
<protein>
    <recommendedName>
        <fullName evidence="10">VWFA domain-containing protein</fullName>
    </recommendedName>
</protein>
<gene>
    <name evidence="8" type="ORF">PIBRA_LOCUS11052</name>
</gene>
<reference evidence="8" key="1">
    <citation type="submission" date="2022-05" db="EMBL/GenBank/DDBJ databases">
        <authorList>
            <person name="Okamura Y."/>
        </authorList>
    </citation>
    <scope>NUCLEOTIDE SEQUENCE</scope>
</reference>
<dbReference type="EMBL" id="CALOZG010000042">
    <property type="protein sequence ID" value="CAH4034926.1"/>
    <property type="molecule type" value="Genomic_DNA"/>
</dbReference>
<dbReference type="GO" id="GO:0005576">
    <property type="term" value="C:extracellular region"/>
    <property type="evidence" value="ECO:0007669"/>
    <property type="project" value="UniProtKB-SubCell"/>
</dbReference>
<dbReference type="SUPFAM" id="SSF53300">
    <property type="entry name" value="vWA-like"/>
    <property type="match status" value="1"/>
</dbReference>
<comment type="subcellular location">
    <subcellularLocation>
        <location evidence="1">Secreted</location>
    </subcellularLocation>
</comment>
<evidence type="ECO:0000259" key="7">
    <source>
        <dbReference type="Pfam" id="PF25106"/>
    </source>
</evidence>